<organism evidence="28 29">
    <name type="scientific">Defluviitalea raffinosedens</name>
    <dbReference type="NCBI Taxonomy" id="1450156"/>
    <lineage>
        <taxon>Bacteria</taxon>
        <taxon>Bacillati</taxon>
        <taxon>Bacillota</taxon>
        <taxon>Clostridia</taxon>
        <taxon>Lachnospirales</taxon>
        <taxon>Defluviitaleaceae</taxon>
        <taxon>Defluviitalea</taxon>
    </lineage>
</organism>
<feature type="binding site" evidence="25">
    <location>
        <position position="316"/>
    </location>
    <ligand>
        <name>Mg(2+)</name>
        <dbReference type="ChEBI" id="CHEBI:18420"/>
        <label>2</label>
    </ligand>
</feature>
<reference evidence="28 29" key="1">
    <citation type="submission" date="2019-12" db="EMBL/GenBank/DDBJ databases">
        <title>Defluviitalea raffinosedens, isolated from a biogas fermenter, genome sequencing and characterization.</title>
        <authorList>
            <person name="Rettenmaier R."/>
            <person name="Schneider M."/>
            <person name="Neuhaus K."/>
            <person name="Liebl W."/>
            <person name="Zverlov V."/>
        </authorList>
    </citation>
    <scope>NUCLEOTIDE SEQUENCE [LARGE SCALE GENOMIC DNA]</scope>
    <source>
        <strain evidence="28 29">249c-K6</strain>
    </source>
</reference>
<keyword evidence="15 25" id="KW-0464">Manganese</keyword>
<feature type="binding site" evidence="24">
    <location>
        <begin position="190"/>
        <end position="191"/>
    </location>
    <ligand>
        <name>ATP</name>
        <dbReference type="ChEBI" id="CHEBI:30616"/>
    </ligand>
</feature>
<dbReference type="EC" id="6.3.2.4" evidence="6 22"/>
<evidence type="ECO:0000256" key="7">
    <source>
        <dbReference type="ARBA" id="ARBA00022490"/>
    </source>
</evidence>
<feature type="domain" description="ATP-grasp" evidence="27">
    <location>
        <begin position="142"/>
        <end position="347"/>
    </location>
</feature>
<evidence type="ECO:0000256" key="20">
    <source>
        <dbReference type="ARBA" id="ARBA00076288"/>
    </source>
</evidence>
<feature type="binding site" evidence="24">
    <location>
        <begin position="313"/>
        <end position="314"/>
    </location>
    <ligand>
        <name>ATP</name>
        <dbReference type="ChEBI" id="CHEBI:30616"/>
    </ligand>
</feature>
<feature type="binding site" evidence="25">
    <location>
        <position position="300"/>
    </location>
    <ligand>
        <name>Mg(2+)</name>
        <dbReference type="ChEBI" id="CHEBI:18420"/>
        <label>1</label>
    </ligand>
</feature>
<dbReference type="OrthoDB" id="9813261at2"/>
<keyword evidence="8 22" id="KW-0436">Ligase</keyword>
<dbReference type="FunFam" id="3.30.1490.20:FF:000007">
    <property type="entry name" value="D-alanine--D-alanine ligase"/>
    <property type="match status" value="1"/>
</dbReference>
<evidence type="ECO:0000313" key="28">
    <source>
        <dbReference type="EMBL" id="KAE9636087.1"/>
    </source>
</evidence>
<keyword evidence="29" id="KW-1185">Reference proteome</keyword>
<evidence type="ECO:0000256" key="17">
    <source>
        <dbReference type="ARBA" id="ARBA00047614"/>
    </source>
</evidence>
<feature type="binding site" evidence="24">
    <location>
        <begin position="220"/>
        <end position="227"/>
    </location>
    <ligand>
        <name>ATP</name>
        <dbReference type="ChEBI" id="CHEBI:30616"/>
    </ligand>
</feature>
<evidence type="ECO:0000256" key="9">
    <source>
        <dbReference type="ARBA" id="ARBA00022723"/>
    </source>
</evidence>
<evidence type="ECO:0000256" key="14">
    <source>
        <dbReference type="ARBA" id="ARBA00022984"/>
    </source>
</evidence>
<dbReference type="GO" id="GO:0005829">
    <property type="term" value="C:cytosol"/>
    <property type="evidence" value="ECO:0007669"/>
    <property type="project" value="TreeGrafter"/>
</dbReference>
<comment type="pathway">
    <text evidence="18">Glycan biosynthesis.</text>
</comment>
<keyword evidence="14 22" id="KW-0573">Peptidoglycan synthesis</keyword>
<dbReference type="InterPro" id="IPR016185">
    <property type="entry name" value="PreATP-grasp_dom_sf"/>
</dbReference>
<dbReference type="InterPro" id="IPR005905">
    <property type="entry name" value="D_ala_D_ala"/>
</dbReference>
<evidence type="ECO:0000256" key="12">
    <source>
        <dbReference type="ARBA" id="ARBA00022842"/>
    </source>
</evidence>
<comment type="cofactor">
    <cofactor evidence="1">
        <name>Mn(2+)</name>
        <dbReference type="ChEBI" id="CHEBI:29035"/>
    </cofactor>
</comment>
<dbReference type="PIRSF" id="PIRSF039102">
    <property type="entry name" value="Ddl/VanB"/>
    <property type="match status" value="1"/>
</dbReference>
<dbReference type="NCBIfam" id="NF002528">
    <property type="entry name" value="PRK01966.1-4"/>
    <property type="match status" value="1"/>
</dbReference>
<evidence type="ECO:0000256" key="15">
    <source>
        <dbReference type="ARBA" id="ARBA00023211"/>
    </source>
</evidence>
<dbReference type="Pfam" id="PF07478">
    <property type="entry name" value="Dala_Dala_lig_C"/>
    <property type="match status" value="1"/>
</dbReference>
<dbReference type="Proteomes" id="UP000483018">
    <property type="component" value="Unassembled WGS sequence"/>
</dbReference>
<evidence type="ECO:0000256" key="25">
    <source>
        <dbReference type="PIRSR" id="PIRSR039102-3"/>
    </source>
</evidence>
<dbReference type="EMBL" id="WSLF01000002">
    <property type="protein sequence ID" value="KAE9636087.1"/>
    <property type="molecule type" value="Genomic_DNA"/>
</dbReference>
<gene>
    <name evidence="22" type="primary">ddl</name>
    <name evidence="28" type="ORF">GND95_02875</name>
</gene>
<dbReference type="Gene3D" id="3.40.50.20">
    <property type="match status" value="1"/>
</dbReference>
<evidence type="ECO:0000256" key="21">
    <source>
        <dbReference type="ARBA" id="ARBA00077154"/>
    </source>
</evidence>
<comment type="similarity">
    <text evidence="5 22">Belongs to the D-alanine--D-alanine ligase family.</text>
</comment>
<feature type="active site" evidence="23">
    <location>
        <position position="17"/>
    </location>
</feature>
<evidence type="ECO:0000256" key="13">
    <source>
        <dbReference type="ARBA" id="ARBA00022960"/>
    </source>
</evidence>
<evidence type="ECO:0000256" key="19">
    <source>
        <dbReference type="ARBA" id="ARBA00068427"/>
    </source>
</evidence>
<evidence type="ECO:0000313" key="29">
    <source>
        <dbReference type="Proteomes" id="UP000483018"/>
    </source>
</evidence>
<feature type="active site" evidence="23">
    <location>
        <position position="190"/>
    </location>
</feature>
<evidence type="ECO:0000256" key="6">
    <source>
        <dbReference type="ARBA" id="ARBA00012216"/>
    </source>
</evidence>
<evidence type="ECO:0000256" key="1">
    <source>
        <dbReference type="ARBA" id="ARBA00001936"/>
    </source>
</evidence>
<dbReference type="SUPFAM" id="SSF56059">
    <property type="entry name" value="Glutathione synthetase ATP-binding domain-like"/>
    <property type="match status" value="1"/>
</dbReference>
<keyword evidence="7 22" id="KW-0963">Cytoplasm</keyword>
<evidence type="ECO:0000256" key="8">
    <source>
        <dbReference type="ARBA" id="ARBA00022598"/>
    </source>
</evidence>
<evidence type="ECO:0000256" key="24">
    <source>
        <dbReference type="PIRSR" id="PIRSR039102-2"/>
    </source>
</evidence>
<name>A0A7C8HIP1_9FIRM</name>
<dbReference type="RefSeq" id="WP_158739341.1">
    <property type="nucleotide sequence ID" value="NZ_JAFBEP010000003.1"/>
</dbReference>
<dbReference type="InterPro" id="IPR013815">
    <property type="entry name" value="ATP_grasp_subdomain_1"/>
</dbReference>
<evidence type="ECO:0000259" key="27">
    <source>
        <dbReference type="PROSITE" id="PS50975"/>
    </source>
</evidence>
<dbReference type="FunFam" id="3.30.470.20:FF:000008">
    <property type="entry name" value="D-alanine--D-alanine ligase"/>
    <property type="match status" value="1"/>
</dbReference>
<dbReference type="GO" id="GO:0071555">
    <property type="term" value="P:cell wall organization"/>
    <property type="evidence" value="ECO:0007669"/>
    <property type="project" value="UniProtKB-KW"/>
</dbReference>
<dbReference type="InterPro" id="IPR011095">
    <property type="entry name" value="Dala_Dala_lig_C"/>
</dbReference>
<feature type="binding site" evidence="24">
    <location>
        <position position="138"/>
    </location>
    <ligand>
        <name>ATP</name>
        <dbReference type="ChEBI" id="CHEBI:30616"/>
    </ligand>
</feature>
<evidence type="ECO:0000256" key="4">
    <source>
        <dbReference type="ARBA" id="ARBA00004752"/>
    </source>
</evidence>
<comment type="caution">
    <text evidence="28">The sequence shown here is derived from an EMBL/GenBank/DDBJ whole genome shotgun (WGS) entry which is preliminary data.</text>
</comment>
<dbReference type="InterPro" id="IPR011761">
    <property type="entry name" value="ATP-grasp"/>
</dbReference>
<keyword evidence="9 25" id="KW-0479">Metal-binding</keyword>
<evidence type="ECO:0000256" key="16">
    <source>
        <dbReference type="ARBA" id="ARBA00023316"/>
    </source>
</evidence>
<evidence type="ECO:0000256" key="26">
    <source>
        <dbReference type="PROSITE-ProRule" id="PRU00409"/>
    </source>
</evidence>
<dbReference type="PROSITE" id="PS00844">
    <property type="entry name" value="DALA_DALA_LIGASE_2"/>
    <property type="match status" value="1"/>
</dbReference>
<protein>
    <recommendedName>
        <fullName evidence="19 22">D-alanine--D-alanine ligase</fullName>
        <ecNumber evidence="6 22">6.3.2.4</ecNumber>
    </recommendedName>
    <alternativeName>
        <fullName evidence="21 22">D-Ala-D-Ala ligase</fullName>
    </alternativeName>
    <alternativeName>
        <fullName evidence="20 22">D-alanylalanine synthetase</fullName>
    </alternativeName>
</protein>
<dbReference type="NCBIfam" id="NF002378">
    <property type="entry name" value="PRK01372.1"/>
    <property type="match status" value="1"/>
</dbReference>
<dbReference type="InterPro" id="IPR011127">
    <property type="entry name" value="Dala_Dala_lig_N"/>
</dbReference>
<dbReference type="SUPFAM" id="SSF52440">
    <property type="entry name" value="PreATP-grasp domain"/>
    <property type="match status" value="1"/>
</dbReference>
<evidence type="ECO:0000256" key="2">
    <source>
        <dbReference type="ARBA" id="ARBA00003921"/>
    </source>
</evidence>
<keyword evidence="10 24" id="KW-0547">Nucleotide-binding</keyword>
<evidence type="ECO:0000256" key="3">
    <source>
        <dbReference type="ARBA" id="ARBA00004496"/>
    </source>
</evidence>
<comment type="subcellular location">
    <subcellularLocation>
        <location evidence="3 22">Cytoplasm</location>
    </subcellularLocation>
</comment>
<keyword evidence="11 26" id="KW-0067">ATP-binding</keyword>
<keyword evidence="12 25" id="KW-0460">Magnesium</keyword>
<evidence type="ECO:0000256" key="22">
    <source>
        <dbReference type="HAMAP-Rule" id="MF_00047"/>
    </source>
</evidence>
<accession>A0A7C8HIP1</accession>
<dbReference type="NCBIfam" id="TIGR01205">
    <property type="entry name" value="D_ala_D_alaTIGR"/>
    <property type="match status" value="1"/>
</dbReference>
<dbReference type="Gene3D" id="3.30.1490.20">
    <property type="entry name" value="ATP-grasp fold, A domain"/>
    <property type="match status" value="1"/>
</dbReference>
<evidence type="ECO:0000256" key="11">
    <source>
        <dbReference type="ARBA" id="ARBA00022840"/>
    </source>
</evidence>
<feature type="binding site" evidence="25">
    <location>
        <position position="314"/>
    </location>
    <ligand>
        <name>Mg(2+)</name>
        <dbReference type="ChEBI" id="CHEBI:18420"/>
        <label>2</label>
    </ligand>
</feature>
<dbReference type="Gene3D" id="3.30.470.20">
    <property type="entry name" value="ATP-grasp fold, B domain"/>
    <property type="match status" value="1"/>
</dbReference>
<keyword evidence="16 22" id="KW-0961">Cell wall biogenesis/degradation</keyword>
<dbReference type="AlphaFoldDB" id="A0A7C8HIP1"/>
<evidence type="ECO:0000256" key="18">
    <source>
        <dbReference type="ARBA" id="ARBA00060592"/>
    </source>
</evidence>
<feature type="binding site" evidence="25">
    <location>
        <position position="314"/>
    </location>
    <ligand>
        <name>Mg(2+)</name>
        <dbReference type="ChEBI" id="CHEBI:18420"/>
        <label>1</label>
    </ligand>
</feature>
<comment type="cofactor">
    <cofactor evidence="25">
        <name>Mg(2+)</name>
        <dbReference type="ChEBI" id="CHEBI:18420"/>
    </cofactor>
    <cofactor evidence="25">
        <name>Mn(2+)</name>
        <dbReference type="ChEBI" id="CHEBI:29035"/>
    </cofactor>
    <text evidence="25">Binds 2 magnesium or manganese ions per subunit.</text>
</comment>
<dbReference type="PROSITE" id="PS00843">
    <property type="entry name" value="DALA_DALA_LIGASE_1"/>
    <property type="match status" value="1"/>
</dbReference>
<dbReference type="GO" id="GO:0008360">
    <property type="term" value="P:regulation of cell shape"/>
    <property type="evidence" value="ECO:0007669"/>
    <property type="project" value="UniProtKB-KW"/>
</dbReference>
<dbReference type="GO" id="GO:0009252">
    <property type="term" value="P:peptidoglycan biosynthetic process"/>
    <property type="evidence" value="ECO:0007669"/>
    <property type="project" value="UniProtKB-UniRule"/>
</dbReference>
<dbReference type="GO" id="GO:0046872">
    <property type="term" value="F:metal ion binding"/>
    <property type="evidence" value="ECO:0007669"/>
    <property type="project" value="UniProtKB-KW"/>
</dbReference>
<comment type="function">
    <text evidence="2 22">Cell wall formation.</text>
</comment>
<keyword evidence="13 22" id="KW-0133">Cell shape</keyword>
<dbReference type="GO" id="GO:0005524">
    <property type="term" value="F:ATP binding"/>
    <property type="evidence" value="ECO:0007669"/>
    <property type="project" value="UniProtKB-UniRule"/>
</dbReference>
<proteinExistence type="inferred from homology"/>
<dbReference type="PROSITE" id="PS50975">
    <property type="entry name" value="ATP_GRASP"/>
    <property type="match status" value="1"/>
</dbReference>
<evidence type="ECO:0000256" key="10">
    <source>
        <dbReference type="ARBA" id="ARBA00022741"/>
    </source>
</evidence>
<dbReference type="Pfam" id="PF01820">
    <property type="entry name" value="Dala_Dala_lig_N"/>
    <property type="match status" value="1"/>
</dbReference>
<dbReference type="GO" id="GO:0008716">
    <property type="term" value="F:D-alanine-D-alanine ligase activity"/>
    <property type="evidence" value="ECO:0007669"/>
    <property type="project" value="UniProtKB-UniRule"/>
</dbReference>
<dbReference type="UniPathway" id="UPA00219"/>
<dbReference type="PANTHER" id="PTHR23132:SF25">
    <property type="entry name" value="D-ALANINE--D-ALANINE LIGASE A"/>
    <property type="match status" value="1"/>
</dbReference>
<feature type="active site" evidence="23">
    <location>
        <position position="325"/>
    </location>
</feature>
<evidence type="ECO:0000256" key="5">
    <source>
        <dbReference type="ARBA" id="ARBA00010871"/>
    </source>
</evidence>
<comment type="pathway">
    <text evidence="4 22">Cell wall biogenesis; peptidoglycan biosynthesis.</text>
</comment>
<comment type="catalytic activity">
    <reaction evidence="17 22">
        <text>2 D-alanine + ATP = D-alanyl-D-alanine + ADP + phosphate + H(+)</text>
        <dbReference type="Rhea" id="RHEA:11224"/>
        <dbReference type="ChEBI" id="CHEBI:15378"/>
        <dbReference type="ChEBI" id="CHEBI:30616"/>
        <dbReference type="ChEBI" id="CHEBI:43474"/>
        <dbReference type="ChEBI" id="CHEBI:57416"/>
        <dbReference type="ChEBI" id="CHEBI:57822"/>
        <dbReference type="ChEBI" id="CHEBI:456216"/>
        <dbReference type="EC" id="6.3.2.4"/>
    </reaction>
</comment>
<dbReference type="InterPro" id="IPR000291">
    <property type="entry name" value="D-Ala_lig_Van_CS"/>
</dbReference>
<feature type="binding site" evidence="24">
    <location>
        <begin position="182"/>
        <end position="184"/>
    </location>
    <ligand>
        <name>ATP</name>
        <dbReference type="ChEBI" id="CHEBI:30616"/>
    </ligand>
</feature>
<dbReference type="PANTHER" id="PTHR23132">
    <property type="entry name" value="D-ALANINE--D-ALANINE LIGASE"/>
    <property type="match status" value="1"/>
</dbReference>
<dbReference type="HAMAP" id="MF_00047">
    <property type="entry name" value="Dala_Dala_lig"/>
    <property type="match status" value="1"/>
</dbReference>
<evidence type="ECO:0000256" key="23">
    <source>
        <dbReference type="PIRSR" id="PIRSR039102-1"/>
    </source>
</evidence>
<sequence>MNNKKTVVVLFGGQSSEHDVSLVSAKNVISNIDPNKYFVLTVGITKEGKWMLYNGPLNHIETGEWEKLSTPAFISPDATKKSLIKLVGDKYKAIPIDVVFPVLHGLYGEDGTVQGLLEMAKIPYVGCGVLASSVSMDKVFTKIIVEKQNIDQASYVVIYKDELDEMDKAVSKVEAALSYPCFIKPSNAGSSVGITKAHNREELIEGLKTAAEHDRKILIEETIVGREVECAVLGNKDVKASLVGEIIPAAEFYDFDAKYNNSESKTILNADLPKEIIEEVREKAIRIFKAVDGSGLARVDFFVEKDTNRVVFNEINTMPGFTSISMYPMLWENMGISKQELVHKLIELALKKSEN</sequence>